<dbReference type="EMBL" id="BJWL01000003">
    <property type="protein sequence ID" value="GFY84362.1"/>
    <property type="molecule type" value="Genomic_DNA"/>
</dbReference>
<evidence type="ECO:0000313" key="3">
    <source>
        <dbReference type="Proteomes" id="UP000585474"/>
    </source>
</evidence>
<accession>A0A7J0EDD7</accession>
<proteinExistence type="predicted"/>
<sequence length="78" mass="8699">MSAARPIVDTSQKGVGQQPNGGQTEVEWQSNRSQAGVKRATFAFVPLPDLGCWSSKRPYFEAASPNVERRMSNRRYLV</sequence>
<protein>
    <submittedName>
        <fullName evidence="2">Uncharacterized protein</fullName>
    </submittedName>
</protein>
<name>A0A7J0EDD7_9ERIC</name>
<organism evidence="2 3">
    <name type="scientific">Actinidia rufa</name>
    <dbReference type="NCBI Taxonomy" id="165716"/>
    <lineage>
        <taxon>Eukaryota</taxon>
        <taxon>Viridiplantae</taxon>
        <taxon>Streptophyta</taxon>
        <taxon>Embryophyta</taxon>
        <taxon>Tracheophyta</taxon>
        <taxon>Spermatophyta</taxon>
        <taxon>Magnoliopsida</taxon>
        <taxon>eudicotyledons</taxon>
        <taxon>Gunneridae</taxon>
        <taxon>Pentapetalae</taxon>
        <taxon>asterids</taxon>
        <taxon>Ericales</taxon>
        <taxon>Actinidiaceae</taxon>
        <taxon>Actinidia</taxon>
    </lineage>
</organism>
<evidence type="ECO:0000256" key="1">
    <source>
        <dbReference type="SAM" id="MobiDB-lite"/>
    </source>
</evidence>
<gene>
    <name evidence="2" type="ORF">Acr_03g0011360</name>
</gene>
<evidence type="ECO:0000313" key="2">
    <source>
        <dbReference type="EMBL" id="GFY84362.1"/>
    </source>
</evidence>
<comment type="caution">
    <text evidence="2">The sequence shown here is derived from an EMBL/GenBank/DDBJ whole genome shotgun (WGS) entry which is preliminary data.</text>
</comment>
<dbReference type="AlphaFoldDB" id="A0A7J0EDD7"/>
<feature type="region of interest" description="Disordered" evidence="1">
    <location>
        <begin position="1"/>
        <end position="32"/>
    </location>
</feature>
<dbReference type="Proteomes" id="UP000585474">
    <property type="component" value="Unassembled WGS sequence"/>
</dbReference>
<feature type="compositionally biased region" description="Polar residues" evidence="1">
    <location>
        <begin position="9"/>
        <end position="32"/>
    </location>
</feature>
<keyword evidence="3" id="KW-1185">Reference proteome</keyword>
<reference evidence="2 3" key="1">
    <citation type="submission" date="2019-07" db="EMBL/GenBank/DDBJ databases">
        <title>De Novo Assembly of kiwifruit Actinidia rufa.</title>
        <authorList>
            <person name="Sugita-Konishi S."/>
            <person name="Sato K."/>
            <person name="Mori E."/>
            <person name="Abe Y."/>
            <person name="Kisaki G."/>
            <person name="Hamano K."/>
            <person name="Suezawa K."/>
            <person name="Otani M."/>
            <person name="Fukuda T."/>
            <person name="Manabe T."/>
            <person name="Gomi K."/>
            <person name="Tabuchi M."/>
            <person name="Akimitsu K."/>
            <person name="Kataoka I."/>
        </authorList>
    </citation>
    <scope>NUCLEOTIDE SEQUENCE [LARGE SCALE GENOMIC DNA]</scope>
    <source>
        <strain evidence="3">cv. Fuchu</strain>
    </source>
</reference>